<evidence type="ECO:0000313" key="1">
    <source>
        <dbReference type="EMBL" id="ODA90551.1"/>
    </source>
</evidence>
<gene>
    <name evidence="1" type="ORF">ATY41_09950</name>
</gene>
<dbReference type="OrthoDB" id="5193629at2"/>
<protein>
    <submittedName>
        <fullName evidence="1">Uncharacterized protein</fullName>
    </submittedName>
</protein>
<accession>A0A1E2SLF6</accession>
<comment type="caution">
    <text evidence="1">The sequence shown here is derived from an EMBL/GenBank/DDBJ whole genome shotgun (WGS) entry which is preliminary data.</text>
</comment>
<name>A0A1E2SLF6_LEIXY</name>
<reference evidence="1 2" key="1">
    <citation type="submission" date="2015-11" db="EMBL/GenBank/DDBJ databases">
        <authorList>
            <person name="Zhang Y."/>
            <person name="Guo Z."/>
        </authorList>
    </citation>
    <scope>NUCLEOTIDE SEQUENCE [LARGE SCALE GENOMIC DNA]</scope>
    <source>
        <strain evidence="2">gdw1</strain>
    </source>
</reference>
<dbReference type="Proteomes" id="UP000094426">
    <property type="component" value="Unassembled WGS sequence"/>
</dbReference>
<proteinExistence type="predicted"/>
<dbReference type="EMBL" id="LNZG01000011">
    <property type="protein sequence ID" value="ODA90551.1"/>
    <property type="molecule type" value="Genomic_DNA"/>
</dbReference>
<evidence type="ECO:0000313" key="2">
    <source>
        <dbReference type="Proteomes" id="UP000094426"/>
    </source>
</evidence>
<dbReference type="AlphaFoldDB" id="A0A1E2SLF6"/>
<organism evidence="1 2">
    <name type="scientific">Leifsonia xyli subsp. xyli</name>
    <dbReference type="NCBI Taxonomy" id="59736"/>
    <lineage>
        <taxon>Bacteria</taxon>
        <taxon>Bacillati</taxon>
        <taxon>Actinomycetota</taxon>
        <taxon>Actinomycetes</taxon>
        <taxon>Micrococcales</taxon>
        <taxon>Microbacteriaceae</taxon>
        <taxon>Leifsonia</taxon>
    </lineage>
</organism>
<dbReference type="RefSeq" id="WP_011185604.1">
    <property type="nucleotide sequence ID" value="NZ_LNZG01000011.1"/>
</dbReference>
<sequence length="130" mass="14049">MSTEQGSAMNTPDWSGTVRVDQRISGPRLEELVGLDAKRWSVLGMDIVVGDGRRELRVLAIARDRLPAGGDILARAAAAAGGSLPVREFAIEGVDPFELLERIGHGYELRLQARCSQGLPLRIVDDTDPS</sequence>